<comment type="caution">
    <text evidence="2">The sequence shown here is derived from an EMBL/GenBank/DDBJ whole genome shotgun (WGS) entry which is preliminary data.</text>
</comment>
<dbReference type="AlphaFoldDB" id="A0A210QHV0"/>
<dbReference type="Proteomes" id="UP000242188">
    <property type="component" value="Unassembled WGS sequence"/>
</dbReference>
<evidence type="ECO:0000259" key="1">
    <source>
        <dbReference type="PROSITE" id="PS51184"/>
    </source>
</evidence>
<dbReference type="PANTHER" id="PTHR12461">
    <property type="entry name" value="HYPOXIA-INDUCIBLE FACTOR 1 ALPHA INHIBITOR-RELATED"/>
    <property type="match status" value="1"/>
</dbReference>
<dbReference type="EMBL" id="NEDP02003577">
    <property type="protein sequence ID" value="OWF48355.1"/>
    <property type="molecule type" value="Genomic_DNA"/>
</dbReference>
<protein>
    <submittedName>
        <fullName evidence="2">JmjC domain-containing protein 7</fullName>
    </submittedName>
</protein>
<evidence type="ECO:0000313" key="2">
    <source>
        <dbReference type="EMBL" id="OWF48355.1"/>
    </source>
</evidence>
<accession>A0A210QHV0</accession>
<dbReference type="InterPro" id="IPR014710">
    <property type="entry name" value="RmlC-like_jellyroll"/>
</dbReference>
<evidence type="ECO:0000313" key="3">
    <source>
        <dbReference type="Proteomes" id="UP000242188"/>
    </source>
</evidence>
<dbReference type="Pfam" id="PF13621">
    <property type="entry name" value="Cupin_8"/>
    <property type="match status" value="1"/>
</dbReference>
<dbReference type="PROSITE" id="PS51184">
    <property type="entry name" value="JMJC"/>
    <property type="match status" value="1"/>
</dbReference>
<dbReference type="SMART" id="SM00558">
    <property type="entry name" value="JmjC"/>
    <property type="match status" value="1"/>
</dbReference>
<dbReference type="SUPFAM" id="SSF51197">
    <property type="entry name" value="Clavaminate synthase-like"/>
    <property type="match status" value="1"/>
</dbReference>
<proteinExistence type="predicted"/>
<name>A0A210QHV0_MIZYE</name>
<dbReference type="InterPro" id="IPR003347">
    <property type="entry name" value="JmjC_dom"/>
</dbReference>
<feature type="domain" description="JmjC" evidence="1">
    <location>
        <begin position="366"/>
        <end position="551"/>
    </location>
</feature>
<organism evidence="2 3">
    <name type="scientific">Mizuhopecten yessoensis</name>
    <name type="common">Japanese scallop</name>
    <name type="synonym">Patinopecten yessoensis</name>
    <dbReference type="NCBI Taxonomy" id="6573"/>
    <lineage>
        <taxon>Eukaryota</taxon>
        <taxon>Metazoa</taxon>
        <taxon>Spiralia</taxon>
        <taxon>Lophotrochozoa</taxon>
        <taxon>Mollusca</taxon>
        <taxon>Bivalvia</taxon>
        <taxon>Autobranchia</taxon>
        <taxon>Pteriomorphia</taxon>
        <taxon>Pectinida</taxon>
        <taxon>Pectinoidea</taxon>
        <taxon>Pectinidae</taxon>
        <taxon>Mizuhopecten</taxon>
    </lineage>
</organism>
<dbReference type="OrthoDB" id="415358at2759"/>
<reference evidence="2 3" key="1">
    <citation type="journal article" date="2017" name="Nat. Ecol. Evol.">
        <title>Scallop genome provides insights into evolution of bilaterian karyotype and development.</title>
        <authorList>
            <person name="Wang S."/>
            <person name="Zhang J."/>
            <person name="Jiao W."/>
            <person name="Li J."/>
            <person name="Xun X."/>
            <person name="Sun Y."/>
            <person name="Guo X."/>
            <person name="Huan P."/>
            <person name="Dong B."/>
            <person name="Zhang L."/>
            <person name="Hu X."/>
            <person name="Sun X."/>
            <person name="Wang J."/>
            <person name="Zhao C."/>
            <person name="Wang Y."/>
            <person name="Wang D."/>
            <person name="Huang X."/>
            <person name="Wang R."/>
            <person name="Lv J."/>
            <person name="Li Y."/>
            <person name="Zhang Z."/>
            <person name="Liu B."/>
            <person name="Lu W."/>
            <person name="Hui Y."/>
            <person name="Liang J."/>
            <person name="Zhou Z."/>
            <person name="Hou R."/>
            <person name="Li X."/>
            <person name="Liu Y."/>
            <person name="Li H."/>
            <person name="Ning X."/>
            <person name="Lin Y."/>
            <person name="Zhao L."/>
            <person name="Xing Q."/>
            <person name="Dou J."/>
            <person name="Li Y."/>
            <person name="Mao J."/>
            <person name="Guo H."/>
            <person name="Dou H."/>
            <person name="Li T."/>
            <person name="Mu C."/>
            <person name="Jiang W."/>
            <person name="Fu Q."/>
            <person name="Fu X."/>
            <person name="Miao Y."/>
            <person name="Liu J."/>
            <person name="Yu Q."/>
            <person name="Li R."/>
            <person name="Liao H."/>
            <person name="Li X."/>
            <person name="Kong Y."/>
            <person name="Jiang Z."/>
            <person name="Chourrout D."/>
            <person name="Li R."/>
            <person name="Bao Z."/>
        </authorList>
    </citation>
    <scope>NUCLEOTIDE SEQUENCE [LARGE SCALE GENOMIC DNA]</scope>
    <source>
        <strain evidence="2 3">PY_sf001</strain>
    </source>
</reference>
<dbReference type="Gene3D" id="2.60.120.10">
    <property type="entry name" value="Jelly Rolls"/>
    <property type="match status" value="1"/>
</dbReference>
<dbReference type="InterPro" id="IPR041667">
    <property type="entry name" value="Cupin_8"/>
</dbReference>
<gene>
    <name evidence="2" type="ORF">KP79_PYT18705</name>
</gene>
<sequence length="559" mass="64479">MFSPADILSSVDNACLVLLTEFSDMDTSSIFDELALTTFIEEPVVMLGLVGVTSFEWPNGERLSVQSASHSSQAEIIIFERRIPDRTCLSVNKSPSALRPVLYSGFVGRESLTDFINSKCHTYRSSIGGLSIEGYHRKEILNSLFSIAQISDVTMEDIMLSSKKTVTTQWSSSEKMNTLDEQEDYSGERKHGFKTSDEEMLHITHEYESCPTVKSMEDGETNTCDRSNFDVHKVQNDKEIPQCERITAPSTQQFFHEYLKISKPVIITNMTKSWPAFQKWTNEYFKKEYGNYDVYIKLTPRGEFEGVEKADLWENFKSFSIPHEVKVQLQHPELVVVRPASFSLKFSDFLDMIENVTSGELKNVSAYLEYSSIRQHLPDLEDDIKEMPFIRPGVHKLEHLNIWLSDGNTLGKLHFDPYDNFLCQIHGQKEVILFDPQKNENLYEAHIPEAILSYNKTTGEFRRRTLVDSTSMVMSPVDILRPDFEKFPRFASAMPLNCTLMEGDVLFMPSFWWHEVQSSPSRTARHNLAVNFWYDPFLTKEFPCPDCRLDINPRYRHLL</sequence>
<dbReference type="FunFam" id="2.60.120.10:FF:000299">
    <property type="entry name" value="Predicted protein"/>
    <property type="match status" value="1"/>
</dbReference>
<dbReference type="PANTHER" id="PTHR12461:SF83">
    <property type="entry name" value="JMJC DOMAIN-CONTAINING PROTEIN"/>
    <property type="match status" value="1"/>
</dbReference>
<keyword evidence="3" id="KW-1185">Reference proteome</keyword>